<accession>A0A8K0V8A8</accession>
<proteinExistence type="inferred from homology"/>
<evidence type="ECO:0000313" key="12">
    <source>
        <dbReference type="EMBL" id="MBK4716097.1"/>
    </source>
</evidence>
<evidence type="ECO:0000256" key="6">
    <source>
        <dbReference type="ARBA" id="ARBA00022692"/>
    </source>
</evidence>
<dbReference type="InterPro" id="IPR043129">
    <property type="entry name" value="ATPase_NBD"/>
</dbReference>
<feature type="domain" description="GspL cytoplasmic actin-ATPase-like" evidence="10">
    <location>
        <begin position="27"/>
        <end position="228"/>
    </location>
</feature>
<dbReference type="Gene3D" id="3.30.420.380">
    <property type="match status" value="1"/>
</dbReference>
<evidence type="ECO:0000256" key="8">
    <source>
        <dbReference type="ARBA" id="ARBA00022989"/>
    </source>
</evidence>
<keyword evidence="8" id="KW-1133">Transmembrane helix</keyword>
<keyword evidence="3" id="KW-0813">Transport</keyword>
<keyword evidence="4" id="KW-1003">Cell membrane</keyword>
<dbReference type="Pfam" id="PF05134">
    <property type="entry name" value="T2SSL"/>
    <property type="match status" value="1"/>
</dbReference>
<dbReference type="Proteomes" id="UP000659047">
    <property type="component" value="Unassembled WGS sequence"/>
</dbReference>
<dbReference type="GO" id="GO:0015628">
    <property type="term" value="P:protein secretion by the type II secretion system"/>
    <property type="evidence" value="ECO:0007669"/>
    <property type="project" value="InterPro"/>
</dbReference>
<evidence type="ECO:0000256" key="5">
    <source>
        <dbReference type="ARBA" id="ARBA00022519"/>
    </source>
</evidence>
<dbReference type="InterPro" id="IPR025691">
    <property type="entry name" value="GspL_pp_dom"/>
</dbReference>
<keyword evidence="5" id="KW-0997">Cell inner membrane</keyword>
<keyword evidence="7" id="KW-0653">Protein transport</keyword>
<feature type="domain" description="GspL periplasmic" evidence="11">
    <location>
        <begin position="235"/>
        <end position="361"/>
    </location>
</feature>
<dbReference type="InterPro" id="IPR024230">
    <property type="entry name" value="GspL_cyto_dom"/>
</dbReference>
<dbReference type="GO" id="GO:0009276">
    <property type="term" value="C:Gram-negative-bacterium-type cell wall"/>
    <property type="evidence" value="ECO:0007669"/>
    <property type="project" value="InterPro"/>
</dbReference>
<comment type="caution">
    <text evidence="12">The sequence shown here is derived from an EMBL/GenBank/DDBJ whole genome shotgun (WGS) entry which is preliminary data.</text>
</comment>
<dbReference type="SUPFAM" id="SSF53067">
    <property type="entry name" value="Actin-like ATPase domain"/>
    <property type="match status" value="2"/>
</dbReference>
<protein>
    <recommendedName>
        <fullName evidence="14">Type II secretion system protein L</fullName>
    </recommendedName>
</protein>
<keyword evidence="6" id="KW-0812">Transmembrane</keyword>
<organism evidence="12 13">
    <name type="scientific">Tenebrionibacter intestinalis</name>
    <dbReference type="NCBI Taxonomy" id="2799638"/>
    <lineage>
        <taxon>Bacteria</taxon>
        <taxon>Pseudomonadati</taxon>
        <taxon>Pseudomonadota</taxon>
        <taxon>Gammaproteobacteria</taxon>
        <taxon>Enterobacterales</taxon>
        <taxon>Enterobacteriaceae</taxon>
        <taxon>Tenebrionibacter/Tenebrionicola group</taxon>
        <taxon>Tenebrionibacter</taxon>
    </lineage>
</organism>
<evidence type="ECO:0000313" key="13">
    <source>
        <dbReference type="Proteomes" id="UP000659047"/>
    </source>
</evidence>
<evidence type="ECO:0000256" key="3">
    <source>
        <dbReference type="ARBA" id="ARBA00022448"/>
    </source>
</evidence>
<dbReference type="EMBL" id="JAEPBH010000031">
    <property type="protein sequence ID" value="MBK4716097.1"/>
    <property type="molecule type" value="Genomic_DNA"/>
</dbReference>
<evidence type="ECO:0000256" key="2">
    <source>
        <dbReference type="ARBA" id="ARBA00005318"/>
    </source>
</evidence>
<keyword evidence="9" id="KW-0472">Membrane</keyword>
<comment type="similarity">
    <text evidence="2">Belongs to the GSP L family.</text>
</comment>
<gene>
    <name evidence="12" type="ORF">JJB97_12330</name>
</gene>
<evidence type="ECO:0000256" key="7">
    <source>
        <dbReference type="ARBA" id="ARBA00022927"/>
    </source>
</evidence>
<dbReference type="GO" id="GO:0005886">
    <property type="term" value="C:plasma membrane"/>
    <property type="evidence" value="ECO:0007669"/>
    <property type="project" value="UniProtKB-SubCell"/>
</dbReference>
<dbReference type="GO" id="GO:0015627">
    <property type="term" value="C:type II protein secretion system complex"/>
    <property type="evidence" value="ECO:0007669"/>
    <property type="project" value="InterPro"/>
</dbReference>
<dbReference type="CDD" id="cd24017">
    <property type="entry name" value="ASKHA_T2SSL_N"/>
    <property type="match status" value="1"/>
</dbReference>
<evidence type="ECO:0000256" key="1">
    <source>
        <dbReference type="ARBA" id="ARBA00004377"/>
    </source>
</evidence>
<dbReference type="Pfam" id="PF12693">
    <property type="entry name" value="GspL_C"/>
    <property type="match status" value="1"/>
</dbReference>
<dbReference type="InterPro" id="IPR007812">
    <property type="entry name" value="T2SS_protein-GspL"/>
</dbReference>
<dbReference type="RefSeq" id="WP_238714312.1">
    <property type="nucleotide sequence ID" value="NZ_JAEPBH010000031.1"/>
</dbReference>
<comment type="subcellular location">
    <subcellularLocation>
        <location evidence="1">Cell inner membrane</location>
        <topology evidence="1">Single-pass membrane protein</topology>
    </subcellularLocation>
</comment>
<sequence>MSLAKREIVLVQIAASESRYAWIRRQTDSTLRGEVEVDELGTLATRFADDAFCLLVSVATLAIHRVHVPGRHDAPGLRALPWLLEEKLGAAMQDMVTVPLASEGQFVWAAALEQAQLTRWQAPFLAAGIRLARIVPDALLLPMRDGAPTALRWQGGWLLRTGRWQGAQVDENWLSVWADAWRREAPDAPATGCYGDAPPDRPEWQTLPQQDALALLAQEAAHSRVSLLAERMPRRGLCAWRRPLYAAGVALALLFAWQGLSGWQLARQNDELNQQLQRLFRQRFPDRPLTNWQAEVRRATNQQARAGLTQWMSALPALPQGVTIQQFSWKSVPPQLRVVLAGEAAQLAQAQAVLERAFMLERLRDGSLLLLPAESL</sequence>
<keyword evidence="13" id="KW-1185">Reference proteome</keyword>
<evidence type="ECO:0000259" key="10">
    <source>
        <dbReference type="Pfam" id="PF05134"/>
    </source>
</evidence>
<dbReference type="Gene3D" id="3.30.420.370">
    <property type="match status" value="1"/>
</dbReference>
<reference evidence="12" key="1">
    <citation type="submission" date="2021-01" db="EMBL/GenBank/DDBJ databases">
        <title>Intestinitalea alba gen. nov., sp. nov., a novel genus of the family Enterobacteriaceae, isolated from the gut of the plastic-eating mealworm Tenebrio molitor L.</title>
        <authorList>
            <person name="Yang Y."/>
        </authorList>
    </citation>
    <scope>NUCLEOTIDE SEQUENCE</scope>
    <source>
        <strain evidence="12">BIT-L3</strain>
    </source>
</reference>
<name>A0A8K0V8A8_9ENTR</name>
<evidence type="ECO:0000259" key="11">
    <source>
        <dbReference type="Pfam" id="PF12693"/>
    </source>
</evidence>
<evidence type="ECO:0000256" key="9">
    <source>
        <dbReference type="ARBA" id="ARBA00023136"/>
    </source>
</evidence>
<evidence type="ECO:0000256" key="4">
    <source>
        <dbReference type="ARBA" id="ARBA00022475"/>
    </source>
</evidence>
<evidence type="ECO:0008006" key="14">
    <source>
        <dbReference type="Google" id="ProtNLM"/>
    </source>
</evidence>
<dbReference type="NCBIfam" id="TIGR01709">
    <property type="entry name" value="typeII_sec_gspL"/>
    <property type="match status" value="1"/>
</dbReference>
<dbReference type="AlphaFoldDB" id="A0A8K0V8A8"/>